<comment type="caution">
    <text evidence="5">The sequence shown here is derived from an EMBL/GenBank/DDBJ whole genome shotgun (WGS) entry which is preliminary data.</text>
</comment>
<dbReference type="SUPFAM" id="SSF52799">
    <property type="entry name" value="(Phosphotyrosine protein) phosphatases II"/>
    <property type="match status" value="1"/>
</dbReference>
<dbReference type="InterPro" id="IPR029021">
    <property type="entry name" value="Prot-tyrosine_phosphatase-like"/>
</dbReference>
<dbReference type="InterPro" id="IPR050348">
    <property type="entry name" value="Protein-Tyr_Phosphatase"/>
</dbReference>
<feature type="domain" description="Tyrosine specific protein phosphatases" evidence="4">
    <location>
        <begin position="239"/>
        <end position="330"/>
    </location>
</feature>
<dbReference type="PROSITE" id="PS50055">
    <property type="entry name" value="TYR_PHOSPHATASE_PTP"/>
    <property type="match status" value="1"/>
</dbReference>
<comment type="similarity">
    <text evidence="1">Belongs to the protein-tyrosine phosphatase family. Non-receptor class subfamily.</text>
</comment>
<feature type="compositionally biased region" description="Basic and acidic residues" evidence="2">
    <location>
        <begin position="436"/>
        <end position="446"/>
    </location>
</feature>
<dbReference type="EMBL" id="NBII01000002">
    <property type="protein sequence ID" value="PAV22861.1"/>
    <property type="molecule type" value="Genomic_DNA"/>
</dbReference>
<gene>
    <name evidence="5" type="ORF">PNOK_0281800</name>
</gene>
<dbReference type="CDD" id="cd00047">
    <property type="entry name" value="PTPc"/>
    <property type="match status" value="1"/>
</dbReference>
<dbReference type="SMART" id="SM00194">
    <property type="entry name" value="PTPc"/>
    <property type="match status" value="1"/>
</dbReference>
<dbReference type="Pfam" id="PF00102">
    <property type="entry name" value="Y_phosphatase"/>
    <property type="match status" value="1"/>
</dbReference>
<dbReference type="AlphaFoldDB" id="A0A286UTF5"/>
<dbReference type="InterPro" id="IPR000387">
    <property type="entry name" value="Tyr_Pase_dom"/>
</dbReference>
<dbReference type="GO" id="GO:0004725">
    <property type="term" value="F:protein tyrosine phosphatase activity"/>
    <property type="evidence" value="ECO:0007669"/>
    <property type="project" value="InterPro"/>
</dbReference>
<dbReference type="PROSITE" id="PS50056">
    <property type="entry name" value="TYR_PHOSPHATASE_2"/>
    <property type="match status" value="1"/>
</dbReference>
<feature type="domain" description="Tyrosine-protein phosphatase" evidence="3">
    <location>
        <begin position="85"/>
        <end position="334"/>
    </location>
</feature>
<feature type="region of interest" description="Disordered" evidence="2">
    <location>
        <begin position="344"/>
        <end position="446"/>
    </location>
</feature>
<feature type="compositionally biased region" description="Polar residues" evidence="2">
    <location>
        <begin position="352"/>
        <end position="366"/>
    </location>
</feature>
<evidence type="ECO:0000259" key="3">
    <source>
        <dbReference type="PROSITE" id="PS50055"/>
    </source>
</evidence>
<dbReference type="PRINTS" id="PR00700">
    <property type="entry name" value="PRTYPHPHTASE"/>
</dbReference>
<protein>
    <submittedName>
        <fullName evidence="5">Phosphatases II</fullName>
    </submittedName>
</protein>
<dbReference type="InterPro" id="IPR000242">
    <property type="entry name" value="PTP_cat"/>
</dbReference>
<dbReference type="PANTHER" id="PTHR19134">
    <property type="entry name" value="RECEPTOR-TYPE TYROSINE-PROTEIN PHOSPHATASE"/>
    <property type="match status" value="1"/>
</dbReference>
<dbReference type="STRING" id="2282107.A0A286UTF5"/>
<reference evidence="5 6" key="1">
    <citation type="journal article" date="2017" name="Mol. Ecol.">
        <title>Comparative and population genomic landscape of Phellinus noxius: A hypervariable fungus causing root rot in trees.</title>
        <authorList>
            <person name="Chung C.L."/>
            <person name="Lee T.J."/>
            <person name="Akiba M."/>
            <person name="Lee H.H."/>
            <person name="Kuo T.H."/>
            <person name="Liu D."/>
            <person name="Ke H.M."/>
            <person name="Yokoi T."/>
            <person name="Roa M.B."/>
            <person name="Lu M.J."/>
            <person name="Chang Y.Y."/>
            <person name="Ann P.J."/>
            <person name="Tsai J.N."/>
            <person name="Chen C.Y."/>
            <person name="Tzean S.S."/>
            <person name="Ota Y."/>
            <person name="Hattori T."/>
            <person name="Sahashi N."/>
            <person name="Liou R.F."/>
            <person name="Kikuchi T."/>
            <person name="Tsai I.J."/>
        </authorList>
    </citation>
    <scope>NUCLEOTIDE SEQUENCE [LARGE SCALE GENOMIC DNA]</scope>
    <source>
        <strain evidence="5 6">FFPRI411160</strain>
    </source>
</reference>
<feature type="compositionally biased region" description="Polar residues" evidence="2">
    <location>
        <begin position="403"/>
        <end position="416"/>
    </location>
</feature>
<accession>A0A286UTF5</accession>
<dbReference type="InterPro" id="IPR003595">
    <property type="entry name" value="Tyr_Pase_cat"/>
</dbReference>
<dbReference type="PANTHER" id="PTHR19134:SF449">
    <property type="entry name" value="TYROSINE-PROTEIN PHOSPHATASE 1"/>
    <property type="match status" value="1"/>
</dbReference>
<proteinExistence type="inferred from homology"/>
<organism evidence="5 6">
    <name type="scientific">Pyrrhoderma noxium</name>
    <dbReference type="NCBI Taxonomy" id="2282107"/>
    <lineage>
        <taxon>Eukaryota</taxon>
        <taxon>Fungi</taxon>
        <taxon>Dikarya</taxon>
        <taxon>Basidiomycota</taxon>
        <taxon>Agaricomycotina</taxon>
        <taxon>Agaricomycetes</taxon>
        <taxon>Hymenochaetales</taxon>
        <taxon>Hymenochaetaceae</taxon>
        <taxon>Pyrrhoderma</taxon>
    </lineage>
</organism>
<dbReference type="Proteomes" id="UP000217199">
    <property type="component" value="Unassembled WGS sequence"/>
</dbReference>
<evidence type="ECO:0000313" key="5">
    <source>
        <dbReference type="EMBL" id="PAV22861.1"/>
    </source>
</evidence>
<keyword evidence="6" id="KW-1185">Reference proteome</keyword>
<evidence type="ECO:0000259" key="4">
    <source>
        <dbReference type="PROSITE" id="PS50056"/>
    </source>
</evidence>
<evidence type="ECO:0000313" key="6">
    <source>
        <dbReference type="Proteomes" id="UP000217199"/>
    </source>
</evidence>
<sequence>MSGNGEQNVKKIPEDEYRKKAIRLLFLRETYRRSLVENLPSNSIPATKEDLDKLKKHYSIAAALKAEDKLSRKHEKEYIVPQLARRKHFFPFDRNMTQFEGYTSSSWVKEFNSDQWWIATRMPQELLLHRFFSMFFDRKERPPDVPRYLGPIRTVVQLNDVDSGDIGPYFLQKLNTSKVVEDKLTQKESIKVTVIEQETREKENCVRRMIELRKGNLCTYFIHLQFRNWPDKEVPEQPEKFLRFIKLVHANNRRDDGLSPPIVGHCSAGIGRTGVLIAASALLNSVGREVPRYGSILGPFPPDITDRVTYGIDSLKEQRHRMVQGDKQLNFLYDFDKLVRQRSRDQPKAIASGTSQGGQSNDNIISQPLKKTASHSSGTKSHVARSTMAASSSGQKQVRSSSPTRHSTVTRAQTEPVQPRKNRKSCTSIIGKVFRKKPDDKKRQQR</sequence>
<evidence type="ECO:0000256" key="1">
    <source>
        <dbReference type="ARBA" id="ARBA00009649"/>
    </source>
</evidence>
<dbReference type="OrthoDB" id="10253954at2759"/>
<dbReference type="FunCoup" id="A0A286UTF5">
    <property type="interactions" value="475"/>
</dbReference>
<dbReference type="Gene3D" id="3.90.190.10">
    <property type="entry name" value="Protein tyrosine phosphatase superfamily"/>
    <property type="match status" value="1"/>
</dbReference>
<feature type="compositionally biased region" description="Low complexity" evidence="2">
    <location>
        <begin position="391"/>
        <end position="402"/>
    </location>
</feature>
<dbReference type="InParanoid" id="A0A286UTF5"/>
<name>A0A286UTF5_9AGAM</name>
<evidence type="ECO:0000256" key="2">
    <source>
        <dbReference type="SAM" id="MobiDB-lite"/>
    </source>
</evidence>
<dbReference type="SMART" id="SM00404">
    <property type="entry name" value="PTPc_motif"/>
    <property type="match status" value="1"/>
</dbReference>